<dbReference type="Gene3D" id="3.40.220.10">
    <property type="entry name" value="Leucine Aminopeptidase, subunit E, domain 1"/>
    <property type="match status" value="1"/>
</dbReference>
<evidence type="ECO:0000256" key="1">
    <source>
        <dbReference type="SAM" id="MobiDB-lite"/>
    </source>
</evidence>
<dbReference type="Pfam" id="PF01661">
    <property type="entry name" value="Macro"/>
    <property type="match status" value="1"/>
</dbReference>
<dbReference type="PANTHER" id="PTHR11106">
    <property type="entry name" value="GANGLIOSIDE INDUCED DIFFERENTIATION ASSOCIATED PROTEIN 2-RELATED"/>
    <property type="match status" value="1"/>
</dbReference>
<feature type="domain" description="Macro" evidence="2">
    <location>
        <begin position="54"/>
        <end position="236"/>
    </location>
</feature>
<gene>
    <name evidence="3" type="ORF">CPB83DRAFT_860569</name>
</gene>
<dbReference type="SMART" id="SM00506">
    <property type="entry name" value="A1pp"/>
    <property type="match status" value="1"/>
</dbReference>
<feature type="region of interest" description="Disordered" evidence="1">
    <location>
        <begin position="1"/>
        <end position="23"/>
    </location>
</feature>
<dbReference type="Proteomes" id="UP000807306">
    <property type="component" value="Unassembled WGS sequence"/>
</dbReference>
<dbReference type="NCBIfam" id="NF001664">
    <property type="entry name" value="PRK00431.1-6"/>
    <property type="match status" value="1"/>
</dbReference>
<protein>
    <recommendedName>
        <fullName evidence="2">Macro domain-containing protein</fullName>
    </recommendedName>
</protein>
<dbReference type="InterPro" id="IPR002589">
    <property type="entry name" value="Macro_dom"/>
</dbReference>
<sequence>MATVPDSSTPPSPRHSTSSSQIDEVEEKNMISLGSIKTIAELYKITPSVIRRAEVARYKPSRAVERVSLFQGDITKLKIDAIVNAANRSLLGGGGVDGAIHNAAGPKLLDECRTLNGCETGKSKITKGYDLPARHIIHTVGPIYSEKDKDEKAEQLASCYETCLEVAIENEVRHVAFCSISTGIYSYPIVAATRIALETARDVLDSEKGSKIERIIFVVWSDKDKNVYQTLIPEYFPPYEEQEVQEEAESVVVETSTQAAPAEKEAGDKE</sequence>
<proteinExistence type="predicted"/>
<evidence type="ECO:0000313" key="3">
    <source>
        <dbReference type="EMBL" id="KAF9524841.1"/>
    </source>
</evidence>
<reference evidence="3" key="1">
    <citation type="submission" date="2020-11" db="EMBL/GenBank/DDBJ databases">
        <authorList>
            <consortium name="DOE Joint Genome Institute"/>
            <person name="Ahrendt S."/>
            <person name="Riley R."/>
            <person name="Andreopoulos W."/>
            <person name="Labutti K."/>
            <person name="Pangilinan J."/>
            <person name="Ruiz-Duenas F.J."/>
            <person name="Barrasa J.M."/>
            <person name="Sanchez-Garcia M."/>
            <person name="Camarero S."/>
            <person name="Miyauchi S."/>
            <person name="Serrano A."/>
            <person name="Linde D."/>
            <person name="Babiker R."/>
            <person name="Drula E."/>
            <person name="Ayuso-Fernandez I."/>
            <person name="Pacheco R."/>
            <person name="Padilla G."/>
            <person name="Ferreira P."/>
            <person name="Barriuso J."/>
            <person name="Kellner H."/>
            <person name="Castanera R."/>
            <person name="Alfaro M."/>
            <person name="Ramirez L."/>
            <person name="Pisabarro A.G."/>
            <person name="Kuo A."/>
            <person name="Tritt A."/>
            <person name="Lipzen A."/>
            <person name="He G."/>
            <person name="Yan M."/>
            <person name="Ng V."/>
            <person name="Cullen D."/>
            <person name="Martin F."/>
            <person name="Rosso M.-N."/>
            <person name="Henrissat B."/>
            <person name="Hibbett D."/>
            <person name="Martinez A.T."/>
            <person name="Grigoriev I.V."/>
        </authorList>
    </citation>
    <scope>NUCLEOTIDE SEQUENCE</scope>
    <source>
        <strain evidence="3">CBS 506.95</strain>
    </source>
</reference>
<comment type="caution">
    <text evidence="3">The sequence shown here is derived from an EMBL/GenBank/DDBJ whole genome shotgun (WGS) entry which is preliminary data.</text>
</comment>
<dbReference type="AlphaFoldDB" id="A0A9P6E956"/>
<dbReference type="SUPFAM" id="SSF52949">
    <property type="entry name" value="Macro domain-like"/>
    <property type="match status" value="1"/>
</dbReference>
<accession>A0A9P6E956</accession>
<dbReference type="PROSITE" id="PS51154">
    <property type="entry name" value="MACRO"/>
    <property type="match status" value="1"/>
</dbReference>
<dbReference type="CDD" id="cd02908">
    <property type="entry name" value="Macro_OAADPr_deacetylase"/>
    <property type="match status" value="1"/>
</dbReference>
<evidence type="ECO:0000313" key="4">
    <source>
        <dbReference type="Proteomes" id="UP000807306"/>
    </source>
</evidence>
<dbReference type="EMBL" id="MU157892">
    <property type="protein sequence ID" value="KAF9524841.1"/>
    <property type="molecule type" value="Genomic_DNA"/>
</dbReference>
<dbReference type="OrthoDB" id="6077599at2759"/>
<keyword evidence="4" id="KW-1185">Reference proteome</keyword>
<organism evidence="3 4">
    <name type="scientific">Crepidotus variabilis</name>
    <dbReference type="NCBI Taxonomy" id="179855"/>
    <lineage>
        <taxon>Eukaryota</taxon>
        <taxon>Fungi</taxon>
        <taxon>Dikarya</taxon>
        <taxon>Basidiomycota</taxon>
        <taxon>Agaricomycotina</taxon>
        <taxon>Agaricomycetes</taxon>
        <taxon>Agaricomycetidae</taxon>
        <taxon>Agaricales</taxon>
        <taxon>Agaricineae</taxon>
        <taxon>Crepidotaceae</taxon>
        <taxon>Crepidotus</taxon>
    </lineage>
</organism>
<feature type="region of interest" description="Disordered" evidence="1">
    <location>
        <begin position="246"/>
        <end position="270"/>
    </location>
</feature>
<name>A0A9P6E956_9AGAR</name>
<dbReference type="InterPro" id="IPR043472">
    <property type="entry name" value="Macro_dom-like"/>
</dbReference>
<dbReference type="PANTHER" id="PTHR11106:SF27">
    <property type="entry name" value="MACRO DOMAIN-CONTAINING PROTEIN"/>
    <property type="match status" value="1"/>
</dbReference>
<evidence type="ECO:0000259" key="2">
    <source>
        <dbReference type="PROSITE" id="PS51154"/>
    </source>
</evidence>